<dbReference type="PANTHER" id="PTHR12507">
    <property type="entry name" value="REDUCED GROWTH PHENOTYPE 1 RGP1, YEAST -RELATED"/>
    <property type="match status" value="1"/>
</dbReference>
<evidence type="ECO:0000313" key="1">
    <source>
        <dbReference type="EMBL" id="AYU82749.1"/>
    </source>
</evidence>
<dbReference type="EMBL" id="CP029533">
    <property type="protein sequence ID" value="AYU82749.1"/>
    <property type="molecule type" value="Genomic_DNA"/>
</dbReference>
<name>A0A3Q8ILJ7_LEIDO</name>
<dbReference type="VEuPathDB" id="TriTrypDB:LdCL_340047600"/>
<organism evidence="1 2">
    <name type="scientific">Leishmania donovani</name>
    <dbReference type="NCBI Taxonomy" id="5661"/>
    <lineage>
        <taxon>Eukaryota</taxon>
        <taxon>Discoba</taxon>
        <taxon>Euglenozoa</taxon>
        <taxon>Kinetoplastea</taxon>
        <taxon>Metakinetoplastina</taxon>
        <taxon>Trypanosomatida</taxon>
        <taxon>Trypanosomatidae</taxon>
        <taxon>Leishmaniinae</taxon>
        <taxon>Leishmania</taxon>
    </lineage>
</organism>
<keyword evidence="2" id="KW-1185">Reference proteome</keyword>
<dbReference type="VEuPathDB" id="TriTrypDB:LDHU3_34.6120"/>
<dbReference type="AlphaFoldDB" id="A0A3Q8ILJ7"/>
<proteinExistence type="predicted"/>
<accession>A0A3Q8ILJ7</accession>
<protein>
    <recommendedName>
        <fullName evidence="3">Arrestin-like N-terminal domain-containing protein</fullName>
    </recommendedName>
</protein>
<evidence type="ECO:0008006" key="3">
    <source>
        <dbReference type="Google" id="ProtNLM"/>
    </source>
</evidence>
<gene>
    <name evidence="1" type="ORF">LdCL_340047600</name>
</gene>
<dbReference type="InterPro" id="IPR014848">
    <property type="entry name" value="Rgp1"/>
</dbReference>
<dbReference type="Proteomes" id="UP000274082">
    <property type="component" value="Chromosome 34"/>
</dbReference>
<dbReference type="VEuPathDB" id="TriTrypDB:LdBPK_343820.1"/>
<reference evidence="1 2" key="1">
    <citation type="journal article" date="2018" name="Sci. Rep.">
        <title>A complete Leishmania donovani reference genome identifies novel genetic variations associated with virulence.</title>
        <authorList>
            <person name="Lypaczewski P."/>
            <person name="Hoshizaki J."/>
            <person name="Zhang W.-W."/>
            <person name="McCall L.-I."/>
            <person name="Torcivia-Rodriguez J."/>
            <person name="Simonyan V."/>
            <person name="Kaur A."/>
            <person name="Dewar K."/>
            <person name="Matlashewski G."/>
        </authorList>
    </citation>
    <scope>NUCLEOTIDE SEQUENCE [LARGE SCALE GENOMIC DNA]</scope>
    <source>
        <strain evidence="1 2">LdCL</strain>
    </source>
</reference>
<evidence type="ECO:0000313" key="2">
    <source>
        <dbReference type="Proteomes" id="UP000274082"/>
    </source>
</evidence>
<dbReference type="OrthoDB" id="271171at2759"/>
<sequence>MDFSLTMSAAPHRLWYIDGDVVKVRVSLTCVPGAASGTQMEMAPLQRVPRHNYFSVDSTEAESRETDVRVRPLEVELLGLVELDTSVVKPINWPAAVSEEEIAVSPRPGRSRSAVIYTLYRTGKKTLQEDMHLKRYECAALEFVFRLPEGCPPTFKGRGTDYRHDITISATWYPVRSSASAKAAKPHICKVKVPLVVFNSVAAVAQLPLLSLFPLPPNSALVAKDFHFQASPLAAVPTPWLAAPLMDVMHPQQAQLRTSLTVRHDAKATMQSSLAAQRQPLSLMIPCGGVNVLQVHLHSSCVPLGEYLQGSLTVLQTRQRSCDSAAGPGAQRKQDTEAPVPVSVTATLELLECVTPECALATSDASVTDAKEHGMENFVCTHRRVIDHAEFCVLDTPCVPFEFSLPVGLVPASTITDITSFLWQLRVVVMVVPRKTLARTAAPGVGQLGPLLAPVAGVFPLLVMPPSVPFKVRQGAAC</sequence>